<gene>
    <name evidence="2" type="ORF">PNBC_00365</name>
</gene>
<dbReference type="EMBL" id="LSFN01000001">
    <property type="protein sequence ID" value="OAB77851.1"/>
    <property type="molecule type" value="Genomic_DNA"/>
</dbReference>
<sequence length="177" mass="21125">MTISTIEELTFYFMLYSFAGWVLENCHSWLTHGQFWKEGLLKGPFKPMYGFAPLLLIIISEYPLHWLYILLFSMVVPTLIEYVSGVMLHLLFHKRWWDYSNHSIQLHGHICLRFSIYWCPLSLTCLYVLHPRSISLYTQMASIWAWLFPIFLIYLLVDVVWSGYNWRALVNKPFDFG</sequence>
<dbReference type="OrthoDB" id="9789229at2"/>
<organism evidence="2 3">
    <name type="scientific">Paenibacillus crassostreae</name>
    <dbReference type="NCBI Taxonomy" id="1763538"/>
    <lineage>
        <taxon>Bacteria</taxon>
        <taxon>Bacillati</taxon>
        <taxon>Bacillota</taxon>
        <taxon>Bacilli</taxon>
        <taxon>Bacillales</taxon>
        <taxon>Paenibacillaceae</taxon>
        <taxon>Paenibacillus</taxon>
    </lineage>
</organism>
<dbReference type="STRING" id="1763538.LPB68_07285"/>
<feature type="transmembrane region" description="Helical" evidence="1">
    <location>
        <begin position="110"/>
        <end position="129"/>
    </location>
</feature>
<keyword evidence="3" id="KW-1185">Reference proteome</keyword>
<evidence type="ECO:0008006" key="4">
    <source>
        <dbReference type="Google" id="ProtNLM"/>
    </source>
</evidence>
<keyword evidence="1" id="KW-1133">Transmembrane helix</keyword>
<dbReference type="RefSeq" id="WP_068654110.1">
    <property type="nucleotide sequence ID" value="NZ_CP017770.1"/>
</dbReference>
<dbReference type="InterPro" id="IPR010540">
    <property type="entry name" value="CmpB_TMEM229"/>
</dbReference>
<dbReference type="Proteomes" id="UP000077134">
    <property type="component" value="Unassembled WGS sequence"/>
</dbReference>
<name>A0A167GS69_9BACL</name>
<accession>A0A167GS69</accession>
<dbReference type="KEGG" id="pcx:LPB68_07285"/>
<dbReference type="Pfam" id="PF06541">
    <property type="entry name" value="ABC_trans_CmpB"/>
    <property type="match status" value="1"/>
</dbReference>
<feature type="transmembrane region" description="Helical" evidence="1">
    <location>
        <begin position="66"/>
        <end position="90"/>
    </location>
</feature>
<keyword evidence="1" id="KW-0812">Transmembrane</keyword>
<feature type="transmembrane region" description="Helical" evidence="1">
    <location>
        <begin position="141"/>
        <end position="164"/>
    </location>
</feature>
<proteinExistence type="predicted"/>
<feature type="transmembrane region" description="Helical" evidence="1">
    <location>
        <begin position="12"/>
        <end position="31"/>
    </location>
</feature>
<keyword evidence="1" id="KW-0472">Membrane</keyword>
<dbReference type="AlphaFoldDB" id="A0A167GS69"/>
<evidence type="ECO:0000256" key="1">
    <source>
        <dbReference type="SAM" id="Phobius"/>
    </source>
</evidence>
<protein>
    <recommendedName>
        <fullName evidence="4">ABC transporter permease</fullName>
    </recommendedName>
</protein>
<reference evidence="2 3" key="1">
    <citation type="submission" date="2016-02" db="EMBL/GenBank/DDBJ databases">
        <title>Paenibacillus sp. LPB0068, isolated from Crassostrea gigas.</title>
        <authorList>
            <person name="Shin S.-K."/>
            <person name="Yi H."/>
        </authorList>
    </citation>
    <scope>NUCLEOTIDE SEQUENCE [LARGE SCALE GENOMIC DNA]</scope>
    <source>
        <strain evidence="2 3">LPB0068</strain>
    </source>
</reference>
<evidence type="ECO:0000313" key="2">
    <source>
        <dbReference type="EMBL" id="OAB77851.1"/>
    </source>
</evidence>
<evidence type="ECO:0000313" key="3">
    <source>
        <dbReference type="Proteomes" id="UP000077134"/>
    </source>
</evidence>
<comment type="caution">
    <text evidence="2">The sequence shown here is derived from an EMBL/GenBank/DDBJ whole genome shotgun (WGS) entry which is preliminary data.</text>
</comment>